<dbReference type="Proteomes" id="UP000318653">
    <property type="component" value="Segment"/>
</dbReference>
<reference evidence="1" key="1">
    <citation type="journal article" date="2019" name="Infect. Genet. Evol.">
        <title>Unconventional gene arrangement and content revealed by full genome analysis of the white sturgeon adenovirus, the single member of the genus Ichtadenovirus.</title>
        <authorList>
            <person name="Doszpoly A."/>
            <person name="Harrach B."/>
            <person name="LaPatra S."/>
            <person name="Benko M."/>
        </authorList>
    </citation>
    <scope>NUCLEOTIDE SEQUENCE</scope>
    <source>
        <strain evidence="1">WSAdV1/1996</strain>
    </source>
</reference>
<keyword evidence="2" id="KW-1185">Reference proteome</keyword>
<dbReference type="KEGG" id="vg:80527943"/>
<dbReference type="RefSeq" id="YP_010790538.1">
    <property type="nucleotide sequence ID" value="NC_075448.1"/>
</dbReference>
<name>A0A4P8PK82_9ADEN</name>
<evidence type="ECO:0000313" key="2">
    <source>
        <dbReference type="Proteomes" id="UP000318653"/>
    </source>
</evidence>
<accession>A0A4P8PK82</accession>
<proteinExistence type="predicted"/>
<evidence type="ECO:0000313" key="1">
    <source>
        <dbReference type="EMBL" id="QCQ84166.1"/>
    </source>
</evidence>
<dbReference type="EMBL" id="MK101347">
    <property type="protein sequence ID" value="QCQ84166.1"/>
    <property type="molecule type" value="Genomic_DNA"/>
</dbReference>
<dbReference type="GeneID" id="80527943"/>
<organism evidence="1">
    <name type="scientific">White sturgeon adenovirus 1</name>
    <dbReference type="NCBI Taxonomy" id="2580388"/>
    <lineage>
        <taxon>Viruses</taxon>
        <taxon>Varidnaviria</taxon>
        <taxon>Bamfordvirae</taxon>
        <taxon>Preplasmiviricota</taxon>
        <taxon>Polisuviricotina</taxon>
        <taxon>Pharingeaviricetes</taxon>
        <taxon>Rowavirales</taxon>
        <taxon>Adenoviridae</taxon>
        <taxon>Ichtadenovirus</taxon>
        <taxon>Ichtadenovirus acipenseris</taxon>
        <taxon>Sturgeon ichtadenovirus A</taxon>
    </lineage>
</organism>
<sequence>MPLGSFWRVIKRFFKPCLDCWQAFCLKLCFKIVIYSVWGDVVDHPPIPLPSYDTVHYINEDNPQDW</sequence>
<protein>
    <submittedName>
        <fullName evidence="1">ORF28</fullName>
    </submittedName>
</protein>